<protein>
    <submittedName>
        <fullName evidence="1">Uncharacterized protein</fullName>
    </submittedName>
</protein>
<comment type="caution">
    <text evidence="1">The sequence shown here is derived from an EMBL/GenBank/DDBJ whole genome shotgun (WGS) entry which is preliminary data.</text>
</comment>
<proteinExistence type="predicted"/>
<reference evidence="2" key="1">
    <citation type="submission" date="2017-09" db="EMBL/GenBank/DDBJ databases">
        <title>Depth-based differentiation of microbial function through sediment-hosted aquifers and enrichment of novel symbionts in the deep terrestrial subsurface.</title>
        <authorList>
            <person name="Probst A.J."/>
            <person name="Ladd B."/>
            <person name="Jarett J.K."/>
            <person name="Geller-Mcgrath D.E."/>
            <person name="Sieber C.M.K."/>
            <person name="Emerson J.B."/>
            <person name="Anantharaman K."/>
            <person name="Thomas B.C."/>
            <person name="Malmstrom R."/>
            <person name="Stieglmeier M."/>
            <person name="Klingl A."/>
            <person name="Woyke T."/>
            <person name="Ryan C.M."/>
            <person name="Banfield J.F."/>
        </authorList>
    </citation>
    <scope>NUCLEOTIDE SEQUENCE [LARGE SCALE GENOMIC DNA]</scope>
</reference>
<evidence type="ECO:0000313" key="1">
    <source>
        <dbReference type="EMBL" id="PIZ17502.1"/>
    </source>
</evidence>
<dbReference type="Pfam" id="PF20320">
    <property type="entry name" value="DUF6615"/>
    <property type="match status" value="1"/>
</dbReference>
<name>A0A2M7SD99_9BACT</name>
<sequence length="291" mass="34377">MDLKRRIQRLCGKRNKASLNRTRPSLSLCESFIGQAKKIWNLLNDANSFSLNLREDSITDWNLLELYRMHPLEIIIKTFSSVEEGTVGADWEWWLNSQDFWLGFRVQAKKLDYATLKYKQLDRTNNRGRQIDLLIESALNDNLIPLYIFYNYWDVTRFDPEWLCETYNKDIKMLGCGLSYAECIRDILNAGDKNLQAISKVMYPWSCLVCCRFFSTKEDKNLPNRAFDFIKGAFENKIRDKEKEFPSNKFISSEPPSYISKIMNEKELSKEEQERVKVKRIIIVKEKKSDL</sequence>
<dbReference type="InterPro" id="IPR046723">
    <property type="entry name" value="DUF6615"/>
</dbReference>
<organism evidence="1 2">
    <name type="scientific">Candidatus Desantisbacteria bacterium CG_4_10_14_0_8_um_filter_48_22</name>
    <dbReference type="NCBI Taxonomy" id="1974543"/>
    <lineage>
        <taxon>Bacteria</taxon>
        <taxon>Candidatus Desantisiibacteriota</taxon>
    </lineage>
</organism>
<gene>
    <name evidence="1" type="ORF">COY52_04350</name>
</gene>
<evidence type="ECO:0000313" key="2">
    <source>
        <dbReference type="Proteomes" id="UP000229307"/>
    </source>
</evidence>
<dbReference type="Proteomes" id="UP000229307">
    <property type="component" value="Unassembled WGS sequence"/>
</dbReference>
<accession>A0A2M7SD99</accession>
<dbReference type="AlphaFoldDB" id="A0A2M7SD99"/>
<dbReference type="EMBL" id="PFMR01000111">
    <property type="protein sequence ID" value="PIZ17502.1"/>
    <property type="molecule type" value="Genomic_DNA"/>
</dbReference>